<evidence type="ECO:0000313" key="7">
    <source>
        <dbReference type="EMBL" id="CCO47728.1"/>
    </source>
</evidence>
<evidence type="ECO:0000256" key="1">
    <source>
        <dbReference type="ARBA" id="ARBA00004196"/>
    </source>
</evidence>
<dbReference type="Gene3D" id="3.40.50.2300">
    <property type="match status" value="3"/>
</dbReference>
<dbReference type="AlphaFoldDB" id="A0AAV2VTK2"/>
<dbReference type="CDD" id="cd01536">
    <property type="entry name" value="PBP1_ABC_sugar_binding-like"/>
    <property type="match status" value="1"/>
</dbReference>
<evidence type="ECO:0000259" key="6">
    <source>
        <dbReference type="Pfam" id="PF13407"/>
    </source>
</evidence>
<comment type="subcellular location">
    <subcellularLocation>
        <location evidence="1">Cell envelope</location>
    </subcellularLocation>
</comment>
<dbReference type="GO" id="GO:0030246">
    <property type="term" value="F:carbohydrate binding"/>
    <property type="evidence" value="ECO:0007669"/>
    <property type="project" value="UniProtKB-ARBA"/>
</dbReference>
<evidence type="ECO:0000256" key="3">
    <source>
        <dbReference type="ARBA" id="ARBA00022181"/>
    </source>
</evidence>
<dbReference type="InterPro" id="IPR028082">
    <property type="entry name" value="Peripla_BP_I"/>
</dbReference>
<feature type="signal peptide" evidence="5">
    <location>
        <begin position="1"/>
        <end position="25"/>
    </location>
</feature>
<dbReference type="EMBL" id="CAOF01000125">
    <property type="protein sequence ID" value="CCO47728.1"/>
    <property type="molecule type" value="Genomic_DNA"/>
</dbReference>
<gene>
    <name evidence="7" type="ORF">VIBNISOn1_340043</name>
</gene>
<evidence type="ECO:0000256" key="4">
    <source>
        <dbReference type="ARBA" id="ARBA00022729"/>
    </source>
</evidence>
<feature type="domain" description="Periplasmic binding protein" evidence="6">
    <location>
        <begin position="37"/>
        <end position="286"/>
    </location>
</feature>
<protein>
    <recommendedName>
        <fullName evidence="3">Autoinducer 2-binding periplasmic protein LuxP</fullName>
    </recommendedName>
</protein>
<comment type="similarity">
    <text evidence="2">Belongs to the bacterial solute-binding protein 2 family.</text>
</comment>
<dbReference type="Pfam" id="PF13407">
    <property type="entry name" value="Peripla_BP_4"/>
    <property type="match status" value="1"/>
</dbReference>
<name>A0AAV2VTK2_9VIBR</name>
<evidence type="ECO:0000313" key="8">
    <source>
        <dbReference type="Proteomes" id="UP000018211"/>
    </source>
</evidence>
<feature type="chain" id="PRO_5043808334" description="Autoinducer 2-binding periplasmic protein LuxP" evidence="5">
    <location>
        <begin position="26"/>
        <end position="480"/>
    </location>
</feature>
<keyword evidence="7" id="KW-0813">Transport</keyword>
<sequence length="480" mass="54133">MWNSKAKLLTIIFTVLLLNPLFSMAAEKQKTVAIITVDFQSNTMLRFGNSFSLRAKEYGWNVIKAEIFGDYSKADQYFDEFIERDVDAIFNDMLDPNLIESALLKAKKAGIPVINGDAGFHKDVVTNITSNNYFLSARVTKYLFDKMLVDNKKELLGITWLDHHGIRKRTDIMEAILAEYPEIELVKMHHTSIPGQVQDSRNFVSDYLSNNPDFDGSVWAAWDEPAAGATQAILKARKGNSVYTTGIDGNKWTFDMIRQRPPFLATESQNFEMMGRQVADCMNDIFNKDTETEKVYCGDVVPYNLYVPTILVTQDNLPPVGKFPWSESGEFSQQYSDSSSWPTLDGKWGLEVNDGLTINDYTLSALITPLLFDKMTKNSKTDLLVITADDNVASRRRARIMDAVLKTYDNLDVKGRTQIAISDQSVQEAQAAVEEFLKQNPDFKGAIWSSVDILNQGAVQAIANLEKEKNVYTLTDVRGY</sequence>
<accession>A0AAV2VTK2</accession>
<dbReference type="InterPro" id="IPR025997">
    <property type="entry name" value="SBP_2_dom"/>
</dbReference>
<dbReference type="GO" id="GO:0055085">
    <property type="term" value="P:transmembrane transport"/>
    <property type="evidence" value="ECO:0007669"/>
    <property type="project" value="UniProtKB-ARBA"/>
</dbReference>
<dbReference type="Proteomes" id="UP000018211">
    <property type="component" value="Unassembled WGS sequence"/>
</dbReference>
<organism evidence="7 8">
    <name type="scientific">Vibrio nigripulchritudo SOn1</name>
    <dbReference type="NCBI Taxonomy" id="1238450"/>
    <lineage>
        <taxon>Bacteria</taxon>
        <taxon>Pseudomonadati</taxon>
        <taxon>Pseudomonadota</taxon>
        <taxon>Gammaproteobacteria</taxon>
        <taxon>Vibrionales</taxon>
        <taxon>Vibrionaceae</taxon>
        <taxon>Vibrio</taxon>
    </lineage>
</organism>
<reference evidence="7 8" key="1">
    <citation type="journal article" date="2013" name="ISME J.">
        <title>Comparative genomics of pathogenic lineages of Vibrio nigripulchritudo identifies virulence-associated traits.</title>
        <authorList>
            <person name="Goudenege D."/>
            <person name="Labreuche Y."/>
            <person name="Krin E."/>
            <person name="Ansquer D."/>
            <person name="Mangenot S."/>
            <person name="Calteau A."/>
            <person name="Medigue C."/>
            <person name="Mazel D."/>
            <person name="Polz M.F."/>
            <person name="Le Roux F."/>
        </authorList>
    </citation>
    <scope>NUCLEOTIDE SEQUENCE [LARGE SCALE GENOMIC DNA]</scope>
    <source>
        <strain evidence="7 8">SOn1</strain>
    </source>
</reference>
<comment type="caution">
    <text evidence="7">The sequence shown here is derived from an EMBL/GenBank/DDBJ whole genome shotgun (WGS) entry which is preliminary data.</text>
</comment>
<keyword evidence="4 5" id="KW-0732">Signal</keyword>
<proteinExistence type="inferred from homology"/>
<evidence type="ECO:0000256" key="2">
    <source>
        <dbReference type="ARBA" id="ARBA00007639"/>
    </source>
</evidence>
<dbReference type="PANTHER" id="PTHR46847">
    <property type="entry name" value="D-ALLOSE-BINDING PERIPLASMIC PROTEIN-RELATED"/>
    <property type="match status" value="1"/>
</dbReference>
<keyword evidence="7" id="KW-0762">Sugar transport</keyword>
<dbReference type="RefSeq" id="WP_022612431.1">
    <property type="nucleotide sequence ID" value="NZ_LK391965.1"/>
</dbReference>
<dbReference type="PANTHER" id="PTHR46847:SF1">
    <property type="entry name" value="D-ALLOSE-BINDING PERIPLASMIC PROTEIN-RELATED"/>
    <property type="match status" value="1"/>
</dbReference>
<evidence type="ECO:0000256" key="5">
    <source>
        <dbReference type="SAM" id="SignalP"/>
    </source>
</evidence>
<dbReference type="SUPFAM" id="SSF53822">
    <property type="entry name" value="Periplasmic binding protein-like I"/>
    <property type="match status" value="2"/>
</dbReference>
<dbReference type="GO" id="GO:0030313">
    <property type="term" value="C:cell envelope"/>
    <property type="evidence" value="ECO:0007669"/>
    <property type="project" value="UniProtKB-SubCell"/>
</dbReference>